<feature type="coiled-coil region" evidence="1">
    <location>
        <begin position="603"/>
        <end position="833"/>
    </location>
</feature>
<evidence type="ECO:0000313" key="3">
    <source>
        <dbReference type="EMBL" id="EAX89280.1"/>
    </source>
</evidence>
<dbReference type="SMR" id="A2G0P0"/>
<dbReference type="KEGG" id="tva:4746949"/>
<gene>
    <name evidence="3" type="ORF">TVAG_222340</name>
</gene>
<reference evidence="3" key="1">
    <citation type="submission" date="2006-10" db="EMBL/GenBank/DDBJ databases">
        <authorList>
            <person name="Amadeo P."/>
            <person name="Zhao Q."/>
            <person name="Wortman J."/>
            <person name="Fraser-Liggett C."/>
            <person name="Carlton J."/>
        </authorList>
    </citation>
    <scope>NUCLEOTIDE SEQUENCE</scope>
    <source>
        <strain evidence="3">G3</strain>
    </source>
</reference>
<keyword evidence="4" id="KW-1185">Reference proteome</keyword>
<dbReference type="EMBL" id="DS114215">
    <property type="protein sequence ID" value="EAX89280.1"/>
    <property type="molecule type" value="Genomic_DNA"/>
</dbReference>
<dbReference type="AlphaFoldDB" id="A2G0P0"/>
<name>A2G0P0_TRIV3</name>
<evidence type="ECO:0000256" key="1">
    <source>
        <dbReference type="SAM" id="Coils"/>
    </source>
</evidence>
<evidence type="ECO:0000313" key="4">
    <source>
        <dbReference type="Proteomes" id="UP000001542"/>
    </source>
</evidence>
<feature type="compositionally biased region" description="Basic and acidic residues" evidence="2">
    <location>
        <begin position="845"/>
        <end position="864"/>
    </location>
</feature>
<feature type="coiled-coil region" evidence="1">
    <location>
        <begin position="91"/>
        <end position="146"/>
    </location>
</feature>
<evidence type="ECO:0000256" key="2">
    <source>
        <dbReference type="SAM" id="MobiDB-lite"/>
    </source>
</evidence>
<dbReference type="Proteomes" id="UP000001542">
    <property type="component" value="Unassembled WGS sequence"/>
</dbReference>
<feature type="region of interest" description="Disordered" evidence="2">
    <location>
        <begin position="844"/>
        <end position="864"/>
    </location>
</feature>
<sequence>MTTQTQERAFNMLRDLLQTNFPDAPPETMNIVKDSPMLTKLAELSKTLLLSAATNILGEEKVNLVDLAIRHMLNEYSEDIIASKGASLALNSSKQDELHKTKLELSMLQEENKDLKDRILALEEHAQSCQAELESVRVEKEKALQNKLILAAKKRNEMSLKNAEILNITDQLLATQNELRITMDKNTRLNSQIKDLESEITKITQEKQQILDKSKQKSSTIRELRTQVENNKIISEQLEKAKSELNSMNKKQSIEDTYRMASAKMQDVVKNLNEEIIPLRQSRDEALVLLQKQMLLIKKYESSLELQDDKIRLLNAKISELTDTINQNDDLIQESNENHAELEDLRQLVIDCITAFQPNYIITAEQLPETISSLCHNDPTVLTRDIDFESSELNSNHSESVNLIDSLTKFCLDLINGKVDLKHFTSSYSPIVVDENLKLDAMSKLNQIREDYLQIIDNNEEDPIIGLLNKKDFNIQNQNELSISLISTNCASKVLELSKKSLEALYPAKRQIPLICSNEDLPSEISRFVIDTKTGLEKLVKQIMTVVHIDSNSLNEIDTIKVFVDICSKLIQDLDQKVRPILGFAGKVVEIPSQIGEYIDGLLKREEEKIEVIKKENSLKIKELNSKLADVKQTNEALNDKLRKIAFELRTVFNELEKTRKQNSALTEQLEVATDRIEIEKGENTKIQERQNQYVSVIKSLQSEVKRQEALLKERQEVNERRIEQMLENERQLRFDEVDALKRKQKAELSELQNQVGRKREKLSEIKVSLQKLREEKEETEHALKMKITELEQENESTIRMAEDNDVLCKSRIEELMQLNTELEGKVKSLALLSQRNSPALRSSFRTDKNIQTEKDKAGEGKGDASKWKEWAKDLVVKRISGRQTNRELPDEELMRKISDVVFNMGNQKKLVQIVEDLRQQKALANAAQNAQKTNNFGFISLVRAVKTVLQINTKATTPQKNSILSPRIGKYPSLQKVSAVSTPNSSPKKTNNVIIL</sequence>
<proteinExistence type="predicted"/>
<reference evidence="3" key="2">
    <citation type="journal article" date="2007" name="Science">
        <title>Draft genome sequence of the sexually transmitted pathogen Trichomonas vaginalis.</title>
        <authorList>
            <person name="Carlton J.M."/>
            <person name="Hirt R.P."/>
            <person name="Silva J.C."/>
            <person name="Delcher A.L."/>
            <person name="Schatz M."/>
            <person name="Zhao Q."/>
            <person name="Wortman J.R."/>
            <person name="Bidwell S.L."/>
            <person name="Alsmark U.C.M."/>
            <person name="Besteiro S."/>
            <person name="Sicheritz-Ponten T."/>
            <person name="Noel C.J."/>
            <person name="Dacks J.B."/>
            <person name="Foster P.G."/>
            <person name="Simillion C."/>
            <person name="Van de Peer Y."/>
            <person name="Miranda-Saavedra D."/>
            <person name="Barton G.J."/>
            <person name="Westrop G.D."/>
            <person name="Mueller S."/>
            <person name="Dessi D."/>
            <person name="Fiori P.L."/>
            <person name="Ren Q."/>
            <person name="Paulsen I."/>
            <person name="Zhang H."/>
            <person name="Bastida-Corcuera F.D."/>
            <person name="Simoes-Barbosa A."/>
            <person name="Brown M.T."/>
            <person name="Hayes R.D."/>
            <person name="Mukherjee M."/>
            <person name="Okumura C.Y."/>
            <person name="Schneider R."/>
            <person name="Smith A.J."/>
            <person name="Vanacova S."/>
            <person name="Villalvazo M."/>
            <person name="Haas B.J."/>
            <person name="Pertea M."/>
            <person name="Feldblyum T.V."/>
            <person name="Utterback T.R."/>
            <person name="Shu C.L."/>
            <person name="Osoegawa K."/>
            <person name="de Jong P.J."/>
            <person name="Hrdy I."/>
            <person name="Horvathova L."/>
            <person name="Zubacova Z."/>
            <person name="Dolezal P."/>
            <person name="Malik S.B."/>
            <person name="Logsdon J.M. Jr."/>
            <person name="Henze K."/>
            <person name="Gupta A."/>
            <person name="Wang C.C."/>
            <person name="Dunne R.L."/>
            <person name="Upcroft J.A."/>
            <person name="Upcroft P."/>
            <person name="White O."/>
            <person name="Salzberg S.L."/>
            <person name="Tang P."/>
            <person name="Chiu C.-H."/>
            <person name="Lee Y.-S."/>
            <person name="Embley T.M."/>
            <person name="Coombs G.H."/>
            <person name="Mottram J.C."/>
            <person name="Tachezy J."/>
            <person name="Fraser-Liggett C.M."/>
            <person name="Johnson P.J."/>
        </authorList>
    </citation>
    <scope>NUCLEOTIDE SEQUENCE [LARGE SCALE GENOMIC DNA]</scope>
    <source>
        <strain evidence="3">G3</strain>
    </source>
</reference>
<feature type="coiled-coil region" evidence="1">
    <location>
        <begin position="179"/>
        <end position="255"/>
    </location>
</feature>
<organism evidence="3 4">
    <name type="scientific">Trichomonas vaginalis (strain ATCC PRA-98 / G3)</name>
    <dbReference type="NCBI Taxonomy" id="412133"/>
    <lineage>
        <taxon>Eukaryota</taxon>
        <taxon>Metamonada</taxon>
        <taxon>Parabasalia</taxon>
        <taxon>Trichomonadida</taxon>
        <taxon>Trichomonadidae</taxon>
        <taxon>Trichomonas</taxon>
    </lineage>
</organism>
<keyword evidence="1" id="KW-0175">Coiled coil</keyword>
<accession>A2G0P0</accession>
<dbReference type="VEuPathDB" id="TrichDB:TVAGG3_0891990"/>
<protein>
    <submittedName>
        <fullName evidence="3">Uncharacterized protein</fullName>
    </submittedName>
</protein>
<dbReference type="RefSeq" id="XP_001302210.1">
    <property type="nucleotide sequence ID" value="XM_001302209.1"/>
</dbReference>
<feature type="coiled-coil region" evidence="1">
    <location>
        <begin position="297"/>
        <end position="348"/>
    </location>
</feature>
<dbReference type="VEuPathDB" id="TrichDB:TVAG_222340"/>
<dbReference type="InParanoid" id="A2G0P0"/>